<dbReference type="GeneID" id="54296650"/>
<feature type="transmembrane region" description="Helical" evidence="8">
    <location>
        <begin position="421"/>
        <end position="440"/>
    </location>
</feature>
<feature type="domain" description="Major facilitator superfamily (MFS) profile" evidence="9">
    <location>
        <begin position="77"/>
        <end position="583"/>
    </location>
</feature>
<feature type="transmembrane region" description="Helical" evidence="8">
    <location>
        <begin position="111"/>
        <end position="130"/>
    </location>
</feature>
<evidence type="ECO:0000256" key="5">
    <source>
        <dbReference type="ARBA" id="ARBA00022989"/>
    </source>
</evidence>
<feature type="transmembrane region" description="Helical" evidence="8">
    <location>
        <begin position="142"/>
        <end position="159"/>
    </location>
</feature>
<feature type="region of interest" description="Disordered" evidence="7">
    <location>
        <begin position="24"/>
        <end position="53"/>
    </location>
</feature>
<evidence type="ECO:0000256" key="6">
    <source>
        <dbReference type="ARBA" id="ARBA00023136"/>
    </source>
</evidence>
<evidence type="ECO:0000256" key="4">
    <source>
        <dbReference type="ARBA" id="ARBA00022692"/>
    </source>
</evidence>
<organism evidence="10 11">
    <name type="scientific">Aplosporella prunicola CBS 121167</name>
    <dbReference type="NCBI Taxonomy" id="1176127"/>
    <lineage>
        <taxon>Eukaryota</taxon>
        <taxon>Fungi</taxon>
        <taxon>Dikarya</taxon>
        <taxon>Ascomycota</taxon>
        <taxon>Pezizomycotina</taxon>
        <taxon>Dothideomycetes</taxon>
        <taxon>Dothideomycetes incertae sedis</taxon>
        <taxon>Botryosphaeriales</taxon>
        <taxon>Aplosporellaceae</taxon>
        <taxon>Aplosporella</taxon>
    </lineage>
</organism>
<comment type="subcellular location">
    <subcellularLocation>
        <location evidence="1">Membrane</location>
        <topology evidence="1">Multi-pass membrane protein</topology>
    </subcellularLocation>
</comment>
<dbReference type="Proteomes" id="UP000799438">
    <property type="component" value="Unassembled WGS sequence"/>
</dbReference>
<keyword evidence="4 8" id="KW-0812">Transmembrane</keyword>
<dbReference type="RefSeq" id="XP_033395818.1">
    <property type="nucleotide sequence ID" value="XM_033539154.1"/>
</dbReference>
<keyword evidence="11" id="KW-1185">Reference proteome</keyword>
<feature type="transmembrane region" description="Helical" evidence="8">
    <location>
        <begin position="479"/>
        <end position="502"/>
    </location>
</feature>
<keyword evidence="6 8" id="KW-0472">Membrane</keyword>
<feature type="transmembrane region" description="Helical" evidence="8">
    <location>
        <begin position="561"/>
        <end position="579"/>
    </location>
</feature>
<dbReference type="InterPro" id="IPR020846">
    <property type="entry name" value="MFS_dom"/>
</dbReference>
<dbReference type="PANTHER" id="PTHR23501">
    <property type="entry name" value="MAJOR FACILITATOR SUPERFAMILY"/>
    <property type="match status" value="1"/>
</dbReference>
<dbReference type="Gene3D" id="1.20.1250.20">
    <property type="entry name" value="MFS general substrate transporter like domains"/>
    <property type="match status" value="2"/>
</dbReference>
<dbReference type="OrthoDB" id="4078873at2759"/>
<protein>
    <recommendedName>
        <fullName evidence="9">Major facilitator superfamily (MFS) profile domain-containing protein</fullName>
    </recommendedName>
</protein>
<dbReference type="InterPro" id="IPR011701">
    <property type="entry name" value="MFS"/>
</dbReference>
<evidence type="ECO:0000256" key="1">
    <source>
        <dbReference type="ARBA" id="ARBA00004141"/>
    </source>
</evidence>
<dbReference type="GO" id="GO:0005886">
    <property type="term" value="C:plasma membrane"/>
    <property type="evidence" value="ECO:0007669"/>
    <property type="project" value="TreeGrafter"/>
</dbReference>
<keyword evidence="3" id="KW-0813">Transport</keyword>
<feature type="transmembrane region" description="Helical" evidence="8">
    <location>
        <begin position="171"/>
        <end position="191"/>
    </location>
</feature>
<reference evidence="10" key="1">
    <citation type="journal article" date="2020" name="Stud. Mycol.">
        <title>101 Dothideomycetes genomes: a test case for predicting lifestyles and emergence of pathogens.</title>
        <authorList>
            <person name="Haridas S."/>
            <person name="Albert R."/>
            <person name="Binder M."/>
            <person name="Bloem J."/>
            <person name="Labutti K."/>
            <person name="Salamov A."/>
            <person name="Andreopoulos B."/>
            <person name="Baker S."/>
            <person name="Barry K."/>
            <person name="Bills G."/>
            <person name="Bluhm B."/>
            <person name="Cannon C."/>
            <person name="Castanera R."/>
            <person name="Culley D."/>
            <person name="Daum C."/>
            <person name="Ezra D."/>
            <person name="Gonzalez J."/>
            <person name="Henrissat B."/>
            <person name="Kuo A."/>
            <person name="Liang C."/>
            <person name="Lipzen A."/>
            <person name="Lutzoni F."/>
            <person name="Magnuson J."/>
            <person name="Mondo S."/>
            <person name="Nolan M."/>
            <person name="Ohm R."/>
            <person name="Pangilinan J."/>
            <person name="Park H.-J."/>
            <person name="Ramirez L."/>
            <person name="Alfaro M."/>
            <person name="Sun H."/>
            <person name="Tritt A."/>
            <person name="Yoshinaga Y."/>
            <person name="Zwiers L.-H."/>
            <person name="Turgeon B."/>
            <person name="Goodwin S."/>
            <person name="Spatafora J."/>
            <person name="Crous P."/>
            <person name="Grigoriev I."/>
        </authorList>
    </citation>
    <scope>NUCLEOTIDE SEQUENCE</scope>
    <source>
        <strain evidence="10">CBS 121167</strain>
    </source>
</reference>
<feature type="transmembrane region" description="Helical" evidence="8">
    <location>
        <begin position="355"/>
        <end position="375"/>
    </location>
</feature>
<dbReference type="FunFam" id="1.20.1250.20:FF:000284">
    <property type="entry name" value="Siderophore iron transporter mirB"/>
    <property type="match status" value="1"/>
</dbReference>
<sequence>MRLKASTAITSAVAPEITGLQKETAVADSKDLGQTTVPQDESDREKNAVPVNDHNQEGVERIEAITSTWSWQALATVLCFIYIFTFMQALFSSATGQLAAYVTSSFHDHSLISTVSVLSSVIGGVAKFPIAKILDVRGRIEGFILMTVFCTLGLLLTASCTNVETYAAGQVFYAIGSGGMSQCITIFLADITQLKNRMIAYGLNSTPYIATTFAGPALASRYLGGAGWRWAYGSFAIITPVVALPIITIFLWFQMQAKKTGALPVRATSGRTWWQSLAYYWVQFDGVGLFLVTAGFCILLVPFTLASTATHRWNTGWIIAMIVVGCIVLVAFVIWEKYFATAVMVPWRFLKDRTVLGSCIFAFFLYLTFYCWDLYYSSYLQVVHNLSVSKAGYVVNIYSIISCFWGPIAGLFIRWTGRFKWLAIAAVPVSCLGTALMIYFRHPGAYIGYICMCQVLISVSGGTLVMCEQIAIMAPVTHNEVAMVLALEGVFAAIGGSVGQSISGAMWSNYMPQKLVEFLPASEKANAMTIYGSLPEQLSYPWGSEARNAIIDAYGFTQRRMLIVAAALYPITFFAVFMWRNINLNKIQQTRGTVF</sequence>
<feature type="transmembrane region" description="Helical" evidence="8">
    <location>
        <begin position="230"/>
        <end position="253"/>
    </location>
</feature>
<evidence type="ECO:0000313" key="11">
    <source>
        <dbReference type="Proteomes" id="UP000799438"/>
    </source>
</evidence>
<evidence type="ECO:0000256" key="2">
    <source>
        <dbReference type="ARBA" id="ARBA00008335"/>
    </source>
</evidence>
<dbReference type="EMBL" id="ML995490">
    <property type="protein sequence ID" value="KAF2140105.1"/>
    <property type="molecule type" value="Genomic_DNA"/>
</dbReference>
<evidence type="ECO:0000256" key="8">
    <source>
        <dbReference type="SAM" id="Phobius"/>
    </source>
</evidence>
<gene>
    <name evidence="10" type="ORF">K452DRAFT_273631</name>
</gene>
<evidence type="ECO:0000256" key="3">
    <source>
        <dbReference type="ARBA" id="ARBA00022448"/>
    </source>
</evidence>
<evidence type="ECO:0000313" key="10">
    <source>
        <dbReference type="EMBL" id="KAF2140105.1"/>
    </source>
</evidence>
<feature type="transmembrane region" description="Helical" evidence="8">
    <location>
        <begin position="278"/>
        <end position="303"/>
    </location>
</feature>
<evidence type="ECO:0000259" key="9">
    <source>
        <dbReference type="PROSITE" id="PS50850"/>
    </source>
</evidence>
<accession>A0A6A6B9W6</accession>
<dbReference type="GO" id="GO:0022857">
    <property type="term" value="F:transmembrane transporter activity"/>
    <property type="evidence" value="ECO:0007669"/>
    <property type="project" value="InterPro"/>
</dbReference>
<dbReference type="PROSITE" id="PS50850">
    <property type="entry name" value="MFS"/>
    <property type="match status" value="1"/>
</dbReference>
<dbReference type="Pfam" id="PF07690">
    <property type="entry name" value="MFS_1"/>
    <property type="match status" value="1"/>
</dbReference>
<comment type="similarity">
    <text evidence="2">Belongs to the major facilitator superfamily.</text>
</comment>
<feature type="transmembrane region" description="Helical" evidence="8">
    <location>
        <begin position="315"/>
        <end position="335"/>
    </location>
</feature>
<evidence type="ECO:0000256" key="7">
    <source>
        <dbReference type="SAM" id="MobiDB-lite"/>
    </source>
</evidence>
<name>A0A6A6B9W6_9PEZI</name>
<feature type="transmembrane region" description="Helical" evidence="8">
    <location>
        <begin position="395"/>
        <end position="414"/>
    </location>
</feature>
<dbReference type="AlphaFoldDB" id="A0A6A6B9W6"/>
<dbReference type="SUPFAM" id="SSF103473">
    <property type="entry name" value="MFS general substrate transporter"/>
    <property type="match status" value="2"/>
</dbReference>
<dbReference type="PANTHER" id="PTHR23501:SF55">
    <property type="entry name" value="SIDEROPHORE IRON TRANSPORTER, PUTATIVE (AFU_ORTHOLOGUE AFUA_3G03440)-RELATED"/>
    <property type="match status" value="1"/>
</dbReference>
<keyword evidence="5 8" id="KW-1133">Transmembrane helix</keyword>
<dbReference type="InterPro" id="IPR036259">
    <property type="entry name" value="MFS_trans_sf"/>
</dbReference>
<feature type="transmembrane region" description="Helical" evidence="8">
    <location>
        <begin position="446"/>
        <end position="467"/>
    </location>
</feature>
<proteinExistence type="inferred from homology"/>
<feature type="transmembrane region" description="Helical" evidence="8">
    <location>
        <begin position="71"/>
        <end position="91"/>
    </location>
</feature>
<feature type="transmembrane region" description="Helical" evidence="8">
    <location>
        <begin position="198"/>
        <end position="218"/>
    </location>
</feature>